<dbReference type="PANTHER" id="PTHR42985">
    <property type="entry name" value="SODIUM-COUPLED MONOCARBOXYLATE TRANSPORTER"/>
    <property type="match status" value="1"/>
</dbReference>
<name>A0A9J6FEV9_HAELO</name>
<evidence type="ECO:0008006" key="15">
    <source>
        <dbReference type="Google" id="ProtNLM"/>
    </source>
</evidence>
<dbReference type="EMBL" id="JABSTR010000001">
    <property type="protein sequence ID" value="KAH9361578.1"/>
    <property type="molecule type" value="Genomic_DNA"/>
</dbReference>
<evidence type="ECO:0000313" key="13">
    <source>
        <dbReference type="EMBL" id="KAH9361578.1"/>
    </source>
</evidence>
<dbReference type="PROSITE" id="PS50283">
    <property type="entry name" value="NA_SOLUT_SYMP_3"/>
    <property type="match status" value="1"/>
</dbReference>
<evidence type="ECO:0000256" key="9">
    <source>
        <dbReference type="ARBA" id="ARBA00023136"/>
    </source>
</evidence>
<keyword evidence="6 12" id="KW-1133">Transmembrane helix</keyword>
<keyword evidence="4" id="KW-1003">Cell membrane</keyword>
<reference evidence="13 14" key="1">
    <citation type="journal article" date="2020" name="Cell">
        <title>Large-Scale Comparative Analyses of Tick Genomes Elucidate Their Genetic Diversity and Vector Capacities.</title>
        <authorList>
            <consortium name="Tick Genome and Microbiome Consortium (TIGMIC)"/>
            <person name="Jia N."/>
            <person name="Wang J."/>
            <person name="Shi W."/>
            <person name="Du L."/>
            <person name="Sun Y."/>
            <person name="Zhan W."/>
            <person name="Jiang J.F."/>
            <person name="Wang Q."/>
            <person name="Zhang B."/>
            <person name="Ji P."/>
            <person name="Bell-Sakyi L."/>
            <person name="Cui X.M."/>
            <person name="Yuan T.T."/>
            <person name="Jiang B.G."/>
            <person name="Yang W.F."/>
            <person name="Lam T.T."/>
            <person name="Chang Q.C."/>
            <person name="Ding S.J."/>
            <person name="Wang X.J."/>
            <person name="Zhu J.G."/>
            <person name="Ruan X.D."/>
            <person name="Zhao L."/>
            <person name="Wei J.T."/>
            <person name="Ye R.Z."/>
            <person name="Que T.C."/>
            <person name="Du C.H."/>
            <person name="Zhou Y.H."/>
            <person name="Cheng J.X."/>
            <person name="Dai P.F."/>
            <person name="Guo W.B."/>
            <person name="Han X.H."/>
            <person name="Huang E.J."/>
            <person name="Li L.F."/>
            <person name="Wei W."/>
            <person name="Gao Y.C."/>
            <person name="Liu J.Z."/>
            <person name="Shao H.Z."/>
            <person name="Wang X."/>
            <person name="Wang C.C."/>
            <person name="Yang T.C."/>
            <person name="Huo Q.B."/>
            <person name="Li W."/>
            <person name="Chen H.Y."/>
            <person name="Chen S.E."/>
            <person name="Zhou L.G."/>
            <person name="Ni X.B."/>
            <person name="Tian J.H."/>
            <person name="Sheng Y."/>
            <person name="Liu T."/>
            <person name="Pan Y.S."/>
            <person name="Xia L.Y."/>
            <person name="Li J."/>
            <person name="Zhao F."/>
            <person name="Cao W.C."/>
        </authorList>
    </citation>
    <scope>NUCLEOTIDE SEQUENCE [LARGE SCALE GENOMIC DNA]</scope>
    <source>
        <strain evidence="13">HaeL-2018</strain>
    </source>
</reference>
<dbReference type="PANTHER" id="PTHR42985:SF40">
    <property type="entry name" value="LD47995P-RELATED"/>
    <property type="match status" value="1"/>
</dbReference>
<dbReference type="AlphaFoldDB" id="A0A9J6FEV9"/>
<accession>A0A9J6FEV9</accession>
<evidence type="ECO:0000256" key="8">
    <source>
        <dbReference type="ARBA" id="ARBA00023065"/>
    </source>
</evidence>
<evidence type="ECO:0000256" key="12">
    <source>
        <dbReference type="SAM" id="Phobius"/>
    </source>
</evidence>
<dbReference type="GO" id="GO:0006814">
    <property type="term" value="P:sodium ion transport"/>
    <property type="evidence" value="ECO:0007669"/>
    <property type="project" value="UniProtKB-KW"/>
</dbReference>
<dbReference type="VEuPathDB" id="VectorBase:HLOH_065043"/>
<dbReference type="GO" id="GO:0015293">
    <property type="term" value="F:symporter activity"/>
    <property type="evidence" value="ECO:0007669"/>
    <property type="project" value="TreeGrafter"/>
</dbReference>
<protein>
    <recommendedName>
        <fullName evidence="15">Sodium-dependent multivitamin transporter</fullName>
    </recommendedName>
</protein>
<gene>
    <name evidence="13" type="ORF">HPB48_001455</name>
</gene>
<dbReference type="InterPro" id="IPR001734">
    <property type="entry name" value="Na/solute_symporter"/>
</dbReference>
<dbReference type="Gene3D" id="1.20.1730.10">
    <property type="entry name" value="Sodium/glucose cotransporter"/>
    <property type="match status" value="1"/>
</dbReference>
<comment type="subcellular location">
    <subcellularLocation>
        <location evidence="1">Cell membrane</location>
        <topology evidence="1">Multi-pass membrane protein</topology>
    </subcellularLocation>
</comment>
<keyword evidence="7" id="KW-0915">Sodium</keyword>
<comment type="similarity">
    <text evidence="2 11">Belongs to the sodium:solute symporter (SSF) (TC 2.A.21) family.</text>
</comment>
<dbReference type="InterPro" id="IPR038377">
    <property type="entry name" value="Na/Glc_symporter_sf"/>
</dbReference>
<evidence type="ECO:0000256" key="2">
    <source>
        <dbReference type="ARBA" id="ARBA00006434"/>
    </source>
</evidence>
<evidence type="ECO:0000256" key="10">
    <source>
        <dbReference type="ARBA" id="ARBA00023201"/>
    </source>
</evidence>
<keyword evidence="8" id="KW-0406">Ion transport</keyword>
<feature type="transmembrane region" description="Helical" evidence="12">
    <location>
        <begin position="47"/>
        <end position="73"/>
    </location>
</feature>
<evidence type="ECO:0000313" key="14">
    <source>
        <dbReference type="Proteomes" id="UP000821853"/>
    </source>
</evidence>
<dbReference type="InterPro" id="IPR051163">
    <property type="entry name" value="Sodium:Solute_Symporter_SSF"/>
</dbReference>
<evidence type="ECO:0000256" key="7">
    <source>
        <dbReference type="ARBA" id="ARBA00023053"/>
    </source>
</evidence>
<feature type="transmembrane region" description="Helical" evidence="12">
    <location>
        <begin position="79"/>
        <end position="102"/>
    </location>
</feature>
<keyword evidence="9 12" id="KW-0472">Membrane</keyword>
<feature type="transmembrane region" description="Helical" evidence="12">
    <location>
        <begin position="6"/>
        <end position="26"/>
    </location>
</feature>
<evidence type="ECO:0000256" key="4">
    <source>
        <dbReference type="ARBA" id="ARBA00022475"/>
    </source>
</evidence>
<proteinExistence type="inferred from homology"/>
<evidence type="ECO:0000256" key="1">
    <source>
        <dbReference type="ARBA" id="ARBA00004651"/>
    </source>
</evidence>
<dbReference type="Proteomes" id="UP000821853">
    <property type="component" value="Chromosome 1"/>
</dbReference>
<keyword evidence="10" id="KW-0739">Sodium transport</keyword>
<dbReference type="GO" id="GO:0005886">
    <property type="term" value="C:plasma membrane"/>
    <property type="evidence" value="ECO:0007669"/>
    <property type="project" value="UniProtKB-SubCell"/>
</dbReference>
<keyword evidence="3" id="KW-0813">Transport</keyword>
<dbReference type="OMA" id="NVEHATF"/>
<comment type="caution">
    <text evidence="13">The sequence shown here is derived from an EMBL/GenBank/DDBJ whole genome shotgun (WGS) entry which is preliminary data.</text>
</comment>
<sequence length="131" mass="14225">MALNVEHATFGVLMTANLGLGLYFAFSRRARKAPTADEVFLGSRTMGTVPLAVSVLASMISAIGVIGFGAHYYAYGFHYAWSLVSAPLLVPIVTLIVIPVLYKLRVTSVFEVGPFPACQTSLPWRSRSWLS</sequence>
<keyword evidence="5 12" id="KW-0812">Transmembrane</keyword>
<evidence type="ECO:0000256" key="5">
    <source>
        <dbReference type="ARBA" id="ARBA00022692"/>
    </source>
</evidence>
<dbReference type="OrthoDB" id="6132759at2759"/>
<evidence type="ECO:0000256" key="3">
    <source>
        <dbReference type="ARBA" id="ARBA00022448"/>
    </source>
</evidence>
<organism evidence="13 14">
    <name type="scientific">Haemaphysalis longicornis</name>
    <name type="common">Bush tick</name>
    <dbReference type="NCBI Taxonomy" id="44386"/>
    <lineage>
        <taxon>Eukaryota</taxon>
        <taxon>Metazoa</taxon>
        <taxon>Ecdysozoa</taxon>
        <taxon>Arthropoda</taxon>
        <taxon>Chelicerata</taxon>
        <taxon>Arachnida</taxon>
        <taxon>Acari</taxon>
        <taxon>Parasitiformes</taxon>
        <taxon>Ixodida</taxon>
        <taxon>Ixodoidea</taxon>
        <taxon>Ixodidae</taxon>
        <taxon>Haemaphysalinae</taxon>
        <taxon>Haemaphysalis</taxon>
    </lineage>
</organism>
<evidence type="ECO:0000256" key="6">
    <source>
        <dbReference type="ARBA" id="ARBA00022989"/>
    </source>
</evidence>
<evidence type="ECO:0000256" key="11">
    <source>
        <dbReference type="RuleBase" id="RU362091"/>
    </source>
</evidence>
<dbReference type="Pfam" id="PF00474">
    <property type="entry name" value="SSF"/>
    <property type="match status" value="1"/>
</dbReference>
<keyword evidence="14" id="KW-1185">Reference proteome</keyword>